<gene>
    <name evidence="1" type="ORF">J2Z43_002618</name>
</gene>
<organism evidence="1 2">
    <name type="scientific">Metaclostridioides mangenotii</name>
    <dbReference type="NCBI Taxonomy" id="1540"/>
    <lineage>
        <taxon>Bacteria</taxon>
        <taxon>Bacillati</taxon>
        <taxon>Bacillota</taxon>
        <taxon>Clostridia</taxon>
        <taxon>Peptostreptococcales</taxon>
        <taxon>Peptostreptococcaceae</taxon>
        <taxon>Metaclostridioides</taxon>
    </lineage>
</organism>
<proteinExistence type="predicted"/>
<protein>
    <submittedName>
        <fullName evidence="1">Uncharacterized protein</fullName>
    </submittedName>
</protein>
<evidence type="ECO:0000313" key="1">
    <source>
        <dbReference type="EMBL" id="MBP1856170.1"/>
    </source>
</evidence>
<dbReference type="EMBL" id="JAGGJX010000007">
    <property type="protein sequence ID" value="MBP1856170.1"/>
    <property type="molecule type" value="Genomic_DNA"/>
</dbReference>
<dbReference type="Proteomes" id="UP000767291">
    <property type="component" value="Unassembled WGS sequence"/>
</dbReference>
<evidence type="ECO:0000313" key="2">
    <source>
        <dbReference type="Proteomes" id="UP000767291"/>
    </source>
</evidence>
<name>A0ABS4EDZ9_9FIRM</name>
<reference evidence="1 2" key="1">
    <citation type="submission" date="2021-03" db="EMBL/GenBank/DDBJ databases">
        <title>Genomic Encyclopedia of Type Strains, Phase IV (KMG-IV): sequencing the most valuable type-strain genomes for metagenomic binning, comparative biology and taxonomic classification.</title>
        <authorList>
            <person name="Goeker M."/>
        </authorList>
    </citation>
    <scope>NUCLEOTIDE SEQUENCE [LARGE SCALE GENOMIC DNA]</scope>
    <source>
        <strain evidence="1 2">DSM 1289</strain>
    </source>
</reference>
<keyword evidence="2" id="KW-1185">Reference proteome</keyword>
<accession>A0ABS4EDZ9</accession>
<dbReference type="RefSeq" id="WP_209457513.1">
    <property type="nucleotide sequence ID" value="NZ_BAAACS010000017.1"/>
</dbReference>
<comment type="caution">
    <text evidence="1">The sequence shown here is derived from an EMBL/GenBank/DDBJ whole genome shotgun (WGS) entry which is preliminary data.</text>
</comment>
<sequence>MKFLGNLEQIKDNKYKASLVAQDVEERAKRRGLTVEEFAQQVLENKTGLVVDKLPEQQKIEGKVSILYVNIDTKEPFYEYEDIPKTEENILKDRVNELEQGQANTEYVLMMGGLL</sequence>